<name>A0ABX0TU67_9SPHN</name>
<proteinExistence type="predicted"/>
<dbReference type="Proteomes" id="UP000727456">
    <property type="component" value="Unassembled WGS sequence"/>
</dbReference>
<protein>
    <recommendedName>
        <fullName evidence="2">Ice-binding protein C-terminal domain-containing protein</fullName>
    </recommendedName>
</protein>
<organism evidence="3 4">
    <name type="scientific">Sphingomonas vulcanisoli</name>
    <dbReference type="NCBI Taxonomy" id="1658060"/>
    <lineage>
        <taxon>Bacteria</taxon>
        <taxon>Pseudomonadati</taxon>
        <taxon>Pseudomonadota</taxon>
        <taxon>Alphaproteobacteria</taxon>
        <taxon>Sphingomonadales</taxon>
        <taxon>Sphingomonadaceae</taxon>
        <taxon>Sphingomonas</taxon>
    </lineage>
</organism>
<accession>A0ABX0TU67</accession>
<feature type="chain" id="PRO_5045302888" description="Ice-binding protein C-terminal domain-containing protein" evidence="1">
    <location>
        <begin position="21"/>
        <end position="233"/>
    </location>
</feature>
<reference evidence="3 4" key="1">
    <citation type="submission" date="2020-03" db="EMBL/GenBank/DDBJ databases">
        <title>Genomic Encyclopedia of Type Strains, Phase III (KMG-III): the genomes of soil and plant-associated and newly described type strains.</title>
        <authorList>
            <person name="Whitman W."/>
        </authorList>
    </citation>
    <scope>NUCLEOTIDE SEQUENCE [LARGE SCALE GENOMIC DNA]</scope>
    <source>
        <strain evidence="3 4">CECT 8804</strain>
    </source>
</reference>
<dbReference type="EMBL" id="JAAOZC010000008">
    <property type="protein sequence ID" value="NIJ09068.1"/>
    <property type="molecule type" value="Genomic_DNA"/>
</dbReference>
<comment type="caution">
    <text evidence="3">The sequence shown here is derived from an EMBL/GenBank/DDBJ whole genome shotgun (WGS) entry which is preliminary data.</text>
</comment>
<feature type="domain" description="Ice-binding protein C-terminal" evidence="2">
    <location>
        <begin position="199"/>
        <end position="224"/>
    </location>
</feature>
<dbReference type="Pfam" id="PF07589">
    <property type="entry name" value="PEP-CTERM"/>
    <property type="match status" value="1"/>
</dbReference>
<evidence type="ECO:0000313" key="3">
    <source>
        <dbReference type="EMBL" id="NIJ09068.1"/>
    </source>
</evidence>
<gene>
    <name evidence="3" type="ORF">FHS31_002700</name>
</gene>
<dbReference type="NCBIfam" id="NF035944">
    <property type="entry name" value="PEPxxWA-CTERM"/>
    <property type="match status" value="1"/>
</dbReference>
<evidence type="ECO:0000259" key="2">
    <source>
        <dbReference type="Pfam" id="PF07589"/>
    </source>
</evidence>
<sequence>MRKLLSAGVCLLSAVIGGSAAQASLVPTLVNSPVAVSGGYLYTYNIKLTGDQGLSAAAVDPQSGRMFDSQLTIFDFAGYVAGSANVNFNTALDPGGNFIVTTPNTTDTTFLATVPGERDSADVPNLVLNYTGPDYRTTGGGDGATNNFQDVFIATVSAISVYNDTDYTSFSGIGVKNTGTTTANTAAFNAGSTLAPVAQVPEAATWAMMVIGFGVVGASLRSRRAVHAIANLG</sequence>
<keyword evidence="4" id="KW-1185">Reference proteome</keyword>
<dbReference type="InterPro" id="IPR013424">
    <property type="entry name" value="Ice-binding_C"/>
</dbReference>
<keyword evidence="1" id="KW-0732">Signal</keyword>
<feature type="signal peptide" evidence="1">
    <location>
        <begin position="1"/>
        <end position="20"/>
    </location>
</feature>
<dbReference type="RefSeq" id="WP_243843467.1">
    <property type="nucleotide sequence ID" value="NZ_JAAOZC010000008.1"/>
</dbReference>
<evidence type="ECO:0000313" key="4">
    <source>
        <dbReference type="Proteomes" id="UP000727456"/>
    </source>
</evidence>
<evidence type="ECO:0000256" key="1">
    <source>
        <dbReference type="SAM" id="SignalP"/>
    </source>
</evidence>